<feature type="region of interest" description="Disordered" evidence="3">
    <location>
        <begin position="1073"/>
        <end position="1152"/>
    </location>
</feature>
<comment type="similarity">
    <text evidence="2">Belongs to the YPP1 family.</text>
</comment>
<dbReference type="Proteomes" id="UP000749293">
    <property type="component" value="Unassembled WGS sequence"/>
</dbReference>
<feature type="compositionally biased region" description="Low complexity" evidence="3">
    <location>
        <begin position="1103"/>
        <end position="1130"/>
    </location>
</feature>
<feature type="compositionally biased region" description="Basic and acidic residues" evidence="3">
    <location>
        <begin position="779"/>
        <end position="798"/>
    </location>
</feature>
<comment type="caution">
    <text evidence="4">The sequence shown here is derived from an EMBL/GenBank/DDBJ whole genome shotgun (WGS) entry which is preliminary data.</text>
</comment>
<evidence type="ECO:0000256" key="3">
    <source>
        <dbReference type="SAM" id="MobiDB-lite"/>
    </source>
</evidence>
<feature type="compositionally biased region" description="Polar residues" evidence="3">
    <location>
        <begin position="762"/>
        <end position="776"/>
    </location>
</feature>
<proteinExistence type="inferred from homology"/>
<sequence>MSLDLARCEGNWAAVPELVRKVRKHAPERACLTLTAELECAVSNATNAAGKSGHAAAAAAAAAPDAADLDVAGKAPQLLQAIEKEDRYPEDRFQAQVCVGWMHWVVAEHALALTHLPVGLDLGDSQADAHESVSEWTTVCALKSVYLRANCLNRRYERKEALLAFRSGLQSLARVWSGRSMHKQLAYWAELYLTEYCMLTSQALKENDAPLDDSNSIASFRSWAKFWDVTSPPANGGFGFKGSVPRRRVWNEYYVTLSRILEEDLPFPTGYLSRIPNDASARAQLRAELKNVEAIYHGLLIKETSFPRAEEEREEVEAFVALAVQNWTVLCGRGWREHDLGPGGRNSLSRGVLDILYNAATKTFQSTAVLRSLFLVHLSVGEFDQAFRSFDSYLEIVKKGKARVDKTGHAELSLDDDATVLQTMAQAIIALCQYGPTQVAEKARQLGAELEDWLARLPQLKSGENGAPAIAEHEATNDLHAPIPAEIVALSWQAIGLSHAQWSRATHEASSRTEIQARAIRCLRRALAAEFGRAKDVRTYFTLGLLLAERRELTAAIEVVKMALSSNKATEAQYDLRLGSYWLERSLIPMWHLLALLLSARQDYSMASRACEGALEQFKDPSVLLGKERLDFRSEHLNEAEGSATQEQPRGLIDDMADSEKEAILEVKMTQLSLVELLEGPEVAVNASYELLALFTRLFGNLGVASQPSFEPPKASEAPKTVGTLRSLKGSILRRDKSRPPTRQPSNATLRDKANAPARPATSRTNDSSPPSTQVTAGERSRQPSRRESTGRLRKSESSNRNGTRRRDTSTSRRDTSTSRRDTSTSRRDTSTSRRDTSTSRHRGSSTGNGPPGHSDTVIDGESFYTPIVDTEGDQQQSDFFSSPPPTTTKQYPPTAFSRSAVAASATARNPESSEFSAEVLHASTGLLTPVQFSKDKERLQKTTILIRVWLMIAGFYRRAHMYNDCQGAASEAQKLVQAIEADSNKDKSTSINTKDDGWAERKSIDSLWGDVYTEFGMLSVARGDAHTARAEFEAALLYSHDHPEATVGLSNILLDVYSEKLLPSAPIFPVSSSSEHTHAHAHVHAHSQNEETKKGVPPSKALSSTPLGLAPTTTTTTTTTITRTSPATADEQTTPDVVDVDVDGGEDELPEPYKATRLPLIDRLAARERAYALLSGLTRLGTGWNHSEAWFALSRAYEESGQPDKAKEVLWWCIELEEARGVREWVCLGGGGYVL</sequence>
<dbReference type="Pfam" id="PF13181">
    <property type="entry name" value="TPR_8"/>
    <property type="match status" value="1"/>
</dbReference>
<dbReference type="RefSeq" id="XP_035319776.1">
    <property type="nucleotide sequence ID" value="XM_035464066.1"/>
</dbReference>
<evidence type="ECO:0000313" key="4">
    <source>
        <dbReference type="EMBL" id="KAF4121124.1"/>
    </source>
</evidence>
<dbReference type="SMART" id="SM00028">
    <property type="entry name" value="TPR"/>
    <property type="match status" value="5"/>
</dbReference>
<dbReference type="InterPro" id="IPR019734">
    <property type="entry name" value="TPR_rpt"/>
</dbReference>
<dbReference type="GeneID" id="55968316"/>
<feature type="region of interest" description="Disordered" evidence="3">
    <location>
        <begin position="729"/>
        <end position="861"/>
    </location>
</feature>
<evidence type="ECO:0000313" key="5">
    <source>
        <dbReference type="Proteomes" id="UP000749293"/>
    </source>
</evidence>
<feature type="compositionally biased region" description="Basic and acidic residues" evidence="3">
    <location>
        <begin position="805"/>
        <end position="839"/>
    </location>
</feature>
<dbReference type="PANTHER" id="PTHR23083">
    <property type="entry name" value="TETRATRICOPEPTIDE REPEAT PROTEIN, TPR"/>
    <property type="match status" value="1"/>
</dbReference>
<name>A0A9P4YU84_9HYPO</name>
<accession>A0A9P4YU84</accession>
<gene>
    <name evidence="4" type="ORF">GMORB2_2086</name>
</gene>
<dbReference type="InterPro" id="IPR011990">
    <property type="entry name" value="TPR-like_helical_dom_sf"/>
</dbReference>
<evidence type="ECO:0000256" key="2">
    <source>
        <dbReference type="ARBA" id="ARBA00038251"/>
    </source>
</evidence>
<dbReference type="EMBL" id="JAANYQ010000013">
    <property type="protein sequence ID" value="KAF4121124.1"/>
    <property type="molecule type" value="Genomic_DNA"/>
</dbReference>
<dbReference type="AlphaFoldDB" id="A0A9P4YU84"/>
<protein>
    <submittedName>
        <fullName evidence="4">TPR protein</fullName>
    </submittedName>
</protein>
<reference evidence="4" key="1">
    <citation type="submission" date="2020-03" db="EMBL/GenBank/DDBJ databases">
        <title>Site-based positive gene gene selection in Geosmithia morbida across the United States reveals a broad range of putative effectors and factors for local host and environmental adapation.</title>
        <authorList>
            <person name="Onufrak A."/>
            <person name="Murdoch R.W."/>
            <person name="Gazis R."/>
            <person name="Huff M."/>
            <person name="Staton M."/>
            <person name="Klingeman W."/>
            <person name="Hadziabdic D."/>
        </authorList>
    </citation>
    <scope>NUCLEOTIDE SEQUENCE</scope>
    <source>
        <strain evidence="4">1262</strain>
    </source>
</reference>
<dbReference type="SUPFAM" id="SSF48452">
    <property type="entry name" value="TPR-like"/>
    <property type="match status" value="2"/>
</dbReference>
<feature type="compositionally biased region" description="Acidic residues" evidence="3">
    <location>
        <begin position="1139"/>
        <end position="1151"/>
    </location>
</feature>
<organism evidence="4 5">
    <name type="scientific">Geosmithia morbida</name>
    <dbReference type="NCBI Taxonomy" id="1094350"/>
    <lineage>
        <taxon>Eukaryota</taxon>
        <taxon>Fungi</taxon>
        <taxon>Dikarya</taxon>
        <taxon>Ascomycota</taxon>
        <taxon>Pezizomycotina</taxon>
        <taxon>Sordariomycetes</taxon>
        <taxon>Hypocreomycetidae</taxon>
        <taxon>Hypocreales</taxon>
        <taxon>Bionectriaceae</taxon>
        <taxon>Geosmithia</taxon>
    </lineage>
</organism>
<dbReference type="OrthoDB" id="29013at2759"/>
<dbReference type="Gene3D" id="1.25.40.10">
    <property type="entry name" value="Tetratricopeptide repeat domain"/>
    <property type="match status" value="2"/>
</dbReference>
<feature type="region of interest" description="Disordered" evidence="3">
    <location>
        <begin position="873"/>
        <end position="894"/>
    </location>
</feature>
<dbReference type="PANTHER" id="PTHR23083:SF464">
    <property type="entry name" value="TETRATRICOPEPTIDE REPEAT DOMAIN 7, ISOFORM A"/>
    <property type="match status" value="1"/>
</dbReference>
<evidence type="ECO:0000256" key="1">
    <source>
        <dbReference type="ARBA" id="ARBA00002550"/>
    </source>
</evidence>
<comment type="function">
    <text evidence="1">Involved in endocytosis.</text>
</comment>
<keyword evidence="5" id="KW-1185">Reference proteome</keyword>
<dbReference type="InterPro" id="IPR051722">
    <property type="entry name" value="Endocytosis_PI4K-reg_protein"/>
</dbReference>